<reference evidence="4" key="1">
    <citation type="journal article" date="2021" name="PeerJ">
        <title>Extensive microbial diversity within the chicken gut microbiome revealed by metagenomics and culture.</title>
        <authorList>
            <person name="Gilroy R."/>
            <person name="Ravi A."/>
            <person name="Getino M."/>
            <person name="Pursley I."/>
            <person name="Horton D.L."/>
            <person name="Alikhan N.F."/>
            <person name="Baker D."/>
            <person name="Gharbi K."/>
            <person name="Hall N."/>
            <person name="Watson M."/>
            <person name="Adriaenssens E.M."/>
            <person name="Foster-Nyarko E."/>
            <person name="Jarju S."/>
            <person name="Secka A."/>
            <person name="Antonio M."/>
            <person name="Oren A."/>
            <person name="Chaudhuri R.R."/>
            <person name="La Ragione R."/>
            <person name="Hildebrand F."/>
            <person name="Pallen M.J."/>
        </authorList>
    </citation>
    <scope>NUCLEOTIDE SEQUENCE</scope>
    <source>
        <strain evidence="4">CHK195-6426</strain>
    </source>
</reference>
<feature type="repeat" description="TPR" evidence="2">
    <location>
        <begin position="727"/>
        <end position="760"/>
    </location>
</feature>
<comment type="caution">
    <text evidence="4">The sequence shown here is derived from an EMBL/GenBank/DDBJ whole genome shotgun (WGS) entry which is preliminary data.</text>
</comment>
<dbReference type="SMART" id="SM00028">
    <property type="entry name" value="TPR"/>
    <property type="match status" value="6"/>
</dbReference>
<dbReference type="PANTHER" id="PTHR12558">
    <property type="entry name" value="CELL DIVISION CYCLE 16,23,27"/>
    <property type="match status" value="1"/>
</dbReference>
<feature type="domain" description="J" evidence="3">
    <location>
        <begin position="23"/>
        <end position="90"/>
    </location>
</feature>
<keyword evidence="2" id="KW-0802">TPR repeat</keyword>
<evidence type="ECO:0000313" key="4">
    <source>
        <dbReference type="EMBL" id="HIW82257.1"/>
    </source>
</evidence>
<evidence type="ECO:0000256" key="1">
    <source>
        <dbReference type="ARBA" id="ARBA00022705"/>
    </source>
</evidence>
<dbReference type="SUPFAM" id="SSF48452">
    <property type="entry name" value="TPR-like"/>
    <property type="match status" value="3"/>
</dbReference>
<dbReference type="GO" id="GO:0006260">
    <property type="term" value="P:DNA replication"/>
    <property type="evidence" value="ECO:0007669"/>
    <property type="project" value="UniProtKB-KW"/>
</dbReference>
<feature type="repeat" description="TPR" evidence="2">
    <location>
        <begin position="657"/>
        <end position="690"/>
    </location>
</feature>
<dbReference type="Gene3D" id="1.25.40.10">
    <property type="entry name" value="Tetratricopeptide repeat domain"/>
    <property type="match status" value="3"/>
</dbReference>
<dbReference type="PROSITE" id="PS50005">
    <property type="entry name" value="TPR"/>
    <property type="match status" value="2"/>
</dbReference>
<sequence>MGSRSRFCSLCVIGMEIVMELLEIFQVLGIEQTKDERAIKNAYRQKLALTNPEDNPEGFKRLRSAYEEACAYARTQEEEQQAAQQRDTTPSGLWVEKAAEIYGNIKSRQDVEKWKALFSEDVFLSLEEEENCRFKLFRFLMDHFRLPGAVWELFNKMLHITEDAGKLRERFPADFVRYLLSKCERGEEIEFSQFEGEEDAPYDLFLQYYDRCWQAIQDGELAQAEEYIKNAEELHIFHPVLEICKANLAVKQEKTKEAISRLLGLRERYSKDPMICYNTAELLWRNERKEEAAAIYEELKKENESHYMSNVRLTQWYYEQGSFKEAKKCAETVLSMGADDRFMELLAKINKEIEKDLEKAYERGGKDSWEAGLELGWCFLQDGKISAGIRLAQALEGRIPRERETERKGLLTKLLVEEAEYEQAAELSKVWQAHLEEKIAGEESGEERERDKDRIRQAYLIRIQCYRNLGYVDKGKLPLAIAEAEKIETGTGRDIGLLLEKAQIYMEMEEYEKSLELVRRLVEDYQVYAAYATSLEVYRRQWNAAGVIQAGRQCISYFPGYVRSYEHMAKVYLDLKYTDELKSLLEEAQANGIKSVILDAYRYQIDRRDLIPSGDELDEKLSAFRKKYCAKVSEGDEELYRKSLPMLTTYLYWFPGTFMLVERGIFHRSAHHYEEAREDFEKALAENPAQPYALNGLSFVYKYQGNYEKALIYIKKAILYGQKEMSPIIFVDMGNLYLLLGDYDRAAEAFLKYQEQAGKNVYSRAALGKALAKTGRLAEAEALIRDAYPRRESIFDLYHALVSVYQEAGQREKADELLEAWEKELGKQIPGWKTPWRFKRENQKIYGEIKNYYSKKGWQELMYGNKKDAMKWFVRCAEEAQWLLSKRRIDDIEEVWCDVVFASIVCGDDRQGKKYAEKLKDWLVKEEQSGSRAYYNREKGHLQIVFLAAWYTESMETLKEILDREPELEICHFCTQCVCKEMEGVRILYLLRAGEKEEAMKRLLRNLKRMPQDEYMIAIRHMKG</sequence>
<dbReference type="Pfam" id="PF13432">
    <property type="entry name" value="TPR_16"/>
    <property type="match status" value="3"/>
</dbReference>
<evidence type="ECO:0000313" key="5">
    <source>
        <dbReference type="Proteomes" id="UP000824265"/>
    </source>
</evidence>
<name>A0A9D1UC07_9FIRM</name>
<dbReference type="AlphaFoldDB" id="A0A9D1UC07"/>
<reference evidence="4" key="2">
    <citation type="submission" date="2021-04" db="EMBL/GenBank/DDBJ databases">
        <authorList>
            <person name="Gilroy R."/>
        </authorList>
    </citation>
    <scope>NUCLEOTIDE SEQUENCE</scope>
    <source>
        <strain evidence="4">CHK195-6426</strain>
    </source>
</reference>
<dbReference type="PANTHER" id="PTHR12558:SF13">
    <property type="entry name" value="CELL DIVISION CYCLE PROTEIN 27 HOMOLOG"/>
    <property type="match status" value="1"/>
</dbReference>
<dbReference type="Proteomes" id="UP000824265">
    <property type="component" value="Unassembled WGS sequence"/>
</dbReference>
<accession>A0A9D1UC07</accession>
<keyword evidence="1" id="KW-0235">DNA replication</keyword>
<dbReference type="InterPro" id="IPR001623">
    <property type="entry name" value="DnaJ_domain"/>
</dbReference>
<proteinExistence type="predicted"/>
<dbReference type="SUPFAM" id="SSF46565">
    <property type="entry name" value="Chaperone J-domain"/>
    <property type="match status" value="1"/>
</dbReference>
<dbReference type="InterPro" id="IPR011990">
    <property type="entry name" value="TPR-like_helical_dom_sf"/>
</dbReference>
<evidence type="ECO:0000259" key="3">
    <source>
        <dbReference type="PROSITE" id="PS50076"/>
    </source>
</evidence>
<dbReference type="EMBL" id="DXGH01000069">
    <property type="protein sequence ID" value="HIW82257.1"/>
    <property type="molecule type" value="Genomic_DNA"/>
</dbReference>
<evidence type="ECO:0000256" key="2">
    <source>
        <dbReference type="PROSITE-ProRule" id="PRU00339"/>
    </source>
</evidence>
<dbReference type="InterPro" id="IPR036869">
    <property type="entry name" value="J_dom_sf"/>
</dbReference>
<dbReference type="InterPro" id="IPR019734">
    <property type="entry name" value="TPR_rpt"/>
</dbReference>
<dbReference type="PROSITE" id="PS50076">
    <property type="entry name" value="DNAJ_2"/>
    <property type="match status" value="1"/>
</dbReference>
<gene>
    <name evidence="4" type="ORF">H9742_12205</name>
</gene>
<protein>
    <submittedName>
        <fullName evidence="4">Tetratricopeptide repeat protein</fullName>
    </submittedName>
</protein>
<organism evidence="4 5">
    <name type="scientific">Candidatus Acetatifactor stercoripullorum</name>
    <dbReference type="NCBI Taxonomy" id="2838414"/>
    <lineage>
        <taxon>Bacteria</taxon>
        <taxon>Bacillati</taxon>
        <taxon>Bacillota</taxon>
        <taxon>Clostridia</taxon>
        <taxon>Lachnospirales</taxon>
        <taxon>Lachnospiraceae</taxon>
        <taxon>Acetatifactor</taxon>
    </lineage>
</organism>